<feature type="compositionally biased region" description="Polar residues" evidence="1">
    <location>
        <begin position="25"/>
        <end position="37"/>
    </location>
</feature>
<gene>
    <name evidence="2" type="primary">Nfu_g_1_010871</name>
</gene>
<accession>A0A1A8I024</accession>
<protein>
    <submittedName>
        <fullName evidence="2">Uncharacterized protein</fullName>
    </submittedName>
</protein>
<organism evidence="2">
    <name type="scientific">Nothobranchius kuhntae</name>
    <name type="common">Beira killifish</name>
    <dbReference type="NCBI Taxonomy" id="321403"/>
    <lineage>
        <taxon>Eukaryota</taxon>
        <taxon>Metazoa</taxon>
        <taxon>Chordata</taxon>
        <taxon>Craniata</taxon>
        <taxon>Vertebrata</taxon>
        <taxon>Euteleostomi</taxon>
        <taxon>Actinopterygii</taxon>
        <taxon>Neopterygii</taxon>
        <taxon>Teleostei</taxon>
        <taxon>Neoteleostei</taxon>
        <taxon>Acanthomorphata</taxon>
        <taxon>Ovalentaria</taxon>
        <taxon>Atherinomorphae</taxon>
        <taxon>Cyprinodontiformes</taxon>
        <taxon>Nothobranchiidae</taxon>
        <taxon>Nothobranchius</taxon>
    </lineage>
</organism>
<evidence type="ECO:0000256" key="1">
    <source>
        <dbReference type="SAM" id="MobiDB-lite"/>
    </source>
</evidence>
<proteinExistence type="predicted"/>
<evidence type="ECO:0000313" key="2">
    <source>
        <dbReference type="EMBL" id="SBQ89165.1"/>
    </source>
</evidence>
<feature type="region of interest" description="Disordered" evidence="1">
    <location>
        <begin position="1"/>
        <end position="71"/>
    </location>
</feature>
<reference evidence="2" key="1">
    <citation type="submission" date="2016-05" db="EMBL/GenBank/DDBJ databases">
        <authorList>
            <person name="Lavstsen T."/>
            <person name="Jespersen J.S."/>
        </authorList>
    </citation>
    <scope>NUCLEOTIDE SEQUENCE</scope>
    <source>
        <tissue evidence="2">Brain</tissue>
    </source>
</reference>
<feature type="compositionally biased region" description="Basic and acidic residues" evidence="1">
    <location>
        <begin position="51"/>
        <end position="63"/>
    </location>
</feature>
<sequence length="91" mass="10082">MRAARARGKQLRRAGVPRREVDPLSRSSDTTDSTELTVGSDAAAELTAQSSRRDQNQDQDSGKCEMTSGTRDRALFRAAEESQQQDLKLQE</sequence>
<feature type="compositionally biased region" description="Basic residues" evidence="1">
    <location>
        <begin position="1"/>
        <end position="16"/>
    </location>
</feature>
<dbReference type="AlphaFoldDB" id="A0A1A8I024"/>
<name>A0A1A8I024_NOTKU</name>
<reference evidence="2" key="2">
    <citation type="submission" date="2016-06" db="EMBL/GenBank/DDBJ databases">
        <title>The genome of a short-lived fish provides insights into sex chromosome evolution and the genetic control of aging.</title>
        <authorList>
            <person name="Reichwald K."/>
            <person name="Felder M."/>
            <person name="Petzold A."/>
            <person name="Koch P."/>
            <person name="Groth M."/>
            <person name="Platzer M."/>
        </authorList>
    </citation>
    <scope>NUCLEOTIDE SEQUENCE</scope>
    <source>
        <tissue evidence="2">Brain</tissue>
    </source>
</reference>
<dbReference type="EMBL" id="HAED01003243">
    <property type="protein sequence ID" value="SBQ89165.1"/>
    <property type="molecule type" value="Transcribed_RNA"/>
</dbReference>